<accession>D6XSB7</accession>
<dbReference type="InterPro" id="IPR046720">
    <property type="entry name" value="DUF6612"/>
</dbReference>
<dbReference type="RefSeq" id="WP_013172127.1">
    <property type="nucleotide sequence ID" value="NC_014219.1"/>
</dbReference>
<protein>
    <recommendedName>
        <fullName evidence="3">Lipoprotein</fullName>
    </recommendedName>
</protein>
<dbReference type="EMBL" id="CP001791">
    <property type="protein sequence ID" value="ADH98703.1"/>
    <property type="molecule type" value="Genomic_DNA"/>
</dbReference>
<evidence type="ECO:0000313" key="2">
    <source>
        <dbReference type="Proteomes" id="UP000000271"/>
    </source>
</evidence>
<dbReference type="HOGENOM" id="CLU_070259_0_0_9"/>
<evidence type="ECO:0008006" key="3">
    <source>
        <dbReference type="Google" id="ProtNLM"/>
    </source>
</evidence>
<organism evidence="1 2">
    <name type="scientific">Bacillus selenitireducens (strain ATCC 700615 / DSM 15326 / MLS10)</name>
    <dbReference type="NCBI Taxonomy" id="439292"/>
    <lineage>
        <taxon>Bacteria</taxon>
        <taxon>Bacillati</taxon>
        <taxon>Bacillota</taxon>
        <taxon>Bacilli</taxon>
        <taxon>Bacillales</taxon>
        <taxon>Bacillaceae</taxon>
        <taxon>Salisediminibacterium</taxon>
    </lineage>
</organism>
<sequence>MTNHRITGIGFLSLTALLTACGNQSESGESVEEIVNQSQEAMHELESYAVEMNMTQHMGMGEDSEDAMVIHSESFMDITLDPMTFKQEMVMDLSEMGGLAGNDADETEMSYLSYFHEEDGLFVEDPAMGTWMKFPESYLDDVLAMSDMQMNPQEQLQFLEQYMTELSLEEDEDYYHITLITEDIQMEELMEALQGLDADAPGLEGMDELFGMMELKELDYSITIAKDTYYQTEGTMNMIMAMDMMGQNITTEQKTHMIMSQFNDIEPVNIPQDVLDNAEEIDDMHGVPGM</sequence>
<proteinExistence type="predicted"/>
<dbReference type="eggNOG" id="ENOG5030S81">
    <property type="taxonomic scope" value="Bacteria"/>
</dbReference>
<keyword evidence="2" id="KW-1185">Reference proteome</keyword>
<dbReference type="KEGG" id="bse:Bsel_1190"/>
<evidence type="ECO:0000313" key="1">
    <source>
        <dbReference type="EMBL" id="ADH98703.1"/>
    </source>
</evidence>
<reference evidence="1" key="1">
    <citation type="submission" date="2009-10" db="EMBL/GenBank/DDBJ databases">
        <title>Complete sequence of Bacillus selenitireducens MLS10.</title>
        <authorList>
            <consortium name="US DOE Joint Genome Institute"/>
            <person name="Lucas S."/>
            <person name="Copeland A."/>
            <person name="Lapidus A."/>
            <person name="Glavina del Rio T."/>
            <person name="Dalin E."/>
            <person name="Tice H."/>
            <person name="Bruce D."/>
            <person name="Goodwin L."/>
            <person name="Pitluck S."/>
            <person name="Sims D."/>
            <person name="Brettin T."/>
            <person name="Detter J.C."/>
            <person name="Han C."/>
            <person name="Larimer F."/>
            <person name="Land M."/>
            <person name="Hauser L."/>
            <person name="Kyrpides N."/>
            <person name="Ovchinnikova G."/>
            <person name="Stolz J."/>
        </authorList>
    </citation>
    <scope>NUCLEOTIDE SEQUENCE [LARGE SCALE GENOMIC DNA]</scope>
    <source>
        <strain evidence="1">MLS10</strain>
    </source>
</reference>
<name>D6XSB7_BACIE</name>
<dbReference type="Gene3D" id="2.50.20.20">
    <property type="match status" value="1"/>
</dbReference>
<dbReference type="Proteomes" id="UP000000271">
    <property type="component" value="Chromosome"/>
</dbReference>
<dbReference type="PROSITE" id="PS51257">
    <property type="entry name" value="PROKAR_LIPOPROTEIN"/>
    <property type="match status" value="1"/>
</dbReference>
<dbReference type="STRING" id="439292.Bsel_1190"/>
<dbReference type="Pfam" id="PF20316">
    <property type="entry name" value="DUF6612"/>
    <property type="match status" value="1"/>
</dbReference>
<dbReference type="AlphaFoldDB" id="D6XSB7"/>
<dbReference type="OrthoDB" id="1957331at2"/>
<gene>
    <name evidence="1" type="ordered locus">Bsel_1190</name>
</gene>